<dbReference type="EMBL" id="LAZR01017924">
    <property type="protein sequence ID" value="KKL98435.1"/>
    <property type="molecule type" value="Genomic_DNA"/>
</dbReference>
<name>A0A0F9IXP1_9ZZZZ</name>
<comment type="caution">
    <text evidence="2">The sequence shown here is derived from an EMBL/GenBank/DDBJ whole genome shotgun (WGS) entry which is preliminary data.</text>
</comment>
<proteinExistence type="predicted"/>
<accession>A0A0F9IXP1</accession>
<sequence>MSNNEKHTAYCMKCKAKVDVENPEVVVMKGKGKRRAVKGKCVVCKTNVYAILKKKIQ</sequence>
<dbReference type="AlphaFoldDB" id="A0A0F9IXP1"/>
<protein>
    <recommendedName>
        <fullName evidence="1">DUF5679 domain-containing protein</fullName>
    </recommendedName>
</protein>
<feature type="domain" description="DUF5679" evidence="1">
    <location>
        <begin position="10"/>
        <end position="51"/>
    </location>
</feature>
<dbReference type="Pfam" id="PF18930">
    <property type="entry name" value="DUF5679"/>
    <property type="match status" value="1"/>
</dbReference>
<evidence type="ECO:0000259" key="1">
    <source>
        <dbReference type="Pfam" id="PF18930"/>
    </source>
</evidence>
<evidence type="ECO:0000313" key="2">
    <source>
        <dbReference type="EMBL" id="KKL98435.1"/>
    </source>
</evidence>
<gene>
    <name evidence="2" type="ORF">LCGC14_1824480</name>
</gene>
<reference evidence="2" key="1">
    <citation type="journal article" date="2015" name="Nature">
        <title>Complex archaea that bridge the gap between prokaryotes and eukaryotes.</title>
        <authorList>
            <person name="Spang A."/>
            <person name="Saw J.H."/>
            <person name="Jorgensen S.L."/>
            <person name="Zaremba-Niedzwiedzka K."/>
            <person name="Martijn J."/>
            <person name="Lind A.E."/>
            <person name="van Eijk R."/>
            <person name="Schleper C."/>
            <person name="Guy L."/>
            <person name="Ettema T.J."/>
        </authorList>
    </citation>
    <scope>NUCLEOTIDE SEQUENCE</scope>
</reference>
<dbReference type="InterPro" id="IPR044044">
    <property type="entry name" value="DUF5679"/>
</dbReference>
<organism evidence="2">
    <name type="scientific">marine sediment metagenome</name>
    <dbReference type="NCBI Taxonomy" id="412755"/>
    <lineage>
        <taxon>unclassified sequences</taxon>
        <taxon>metagenomes</taxon>
        <taxon>ecological metagenomes</taxon>
    </lineage>
</organism>